<dbReference type="AlphaFoldDB" id="A0AAD5U1E8"/>
<comment type="pathway">
    <text evidence="2">Lipid metabolism.</text>
</comment>
<organism evidence="15 16">
    <name type="scientific">Clydaea vesicula</name>
    <dbReference type="NCBI Taxonomy" id="447962"/>
    <lineage>
        <taxon>Eukaryota</taxon>
        <taxon>Fungi</taxon>
        <taxon>Fungi incertae sedis</taxon>
        <taxon>Chytridiomycota</taxon>
        <taxon>Chytridiomycota incertae sedis</taxon>
        <taxon>Chytridiomycetes</taxon>
        <taxon>Lobulomycetales</taxon>
        <taxon>Lobulomycetaceae</taxon>
        <taxon>Clydaea</taxon>
    </lineage>
</organism>
<feature type="active site" evidence="12">
    <location>
        <position position="399"/>
    </location>
</feature>
<protein>
    <recommendedName>
        <fullName evidence="11">O-acyltransferase</fullName>
    </recommendedName>
</protein>
<name>A0AAD5U1E8_9FUNG</name>
<keyword evidence="16" id="KW-1185">Reference proteome</keyword>
<evidence type="ECO:0000256" key="7">
    <source>
        <dbReference type="ARBA" id="ARBA00022989"/>
    </source>
</evidence>
<feature type="compositionally biased region" description="Basic residues" evidence="13">
    <location>
        <begin position="1"/>
        <end position="14"/>
    </location>
</feature>
<keyword evidence="8 11" id="KW-0472">Membrane</keyword>
<feature type="transmembrane region" description="Helical" evidence="14">
    <location>
        <begin position="158"/>
        <end position="177"/>
    </location>
</feature>
<feature type="transmembrane region" description="Helical" evidence="14">
    <location>
        <begin position="128"/>
        <end position="146"/>
    </location>
</feature>
<feature type="transmembrane region" description="Helical" evidence="14">
    <location>
        <begin position="85"/>
        <end position="103"/>
    </location>
</feature>
<evidence type="ECO:0000256" key="12">
    <source>
        <dbReference type="PIRSR" id="PIRSR000439-1"/>
    </source>
</evidence>
<evidence type="ECO:0000256" key="3">
    <source>
        <dbReference type="ARBA" id="ARBA00009010"/>
    </source>
</evidence>
<evidence type="ECO:0000313" key="15">
    <source>
        <dbReference type="EMBL" id="KAJ3221257.1"/>
    </source>
</evidence>
<evidence type="ECO:0000256" key="4">
    <source>
        <dbReference type="ARBA" id="ARBA00022679"/>
    </source>
</evidence>
<evidence type="ECO:0000256" key="14">
    <source>
        <dbReference type="SAM" id="Phobius"/>
    </source>
</evidence>
<evidence type="ECO:0000256" key="6">
    <source>
        <dbReference type="ARBA" id="ARBA00022824"/>
    </source>
</evidence>
<comment type="caution">
    <text evidence="15">The sequence shown here is derived from an EMBL/GenBank/DDBJ whole genome shotgun (WGS) entry which is preliminary data.</text>
</comment>
<feature type="transmembrane region" description="Helical" evidence="14">
    <location>
        <begin position="451"/>
        <end position="471"/>
    </location>
</feature>
<comment type="subcellular location">
    <subcellularLocation>
        <location evidence="1 11">Endoplasmic reticulum membrane</location>
        <topology evidence="1 11">Multi-pass membrane protein</topology>
    </subcellularLocation>
</comment>
<keyword evidence="9 11" id="KW-0012">Acyltransferase</keyword>
<dbReference type="GO" id="GO:0005789">
    <property type="term" value="C:endoplasmic reticulum membrane"/>
    <property type="evidence" value="ECO:0007669"/>
    <property type="project" value="UniProtKB-SubCell"/>
</dbReference>
<dbReference type="EMBL" id="JADGJW010000241">
    <property type="protein sequence ID" value="KAJ3221257.1"/>
    <property type="molecule type" value="Genomic_DNA"/>
</dbReference>
<comment type="similarity">
    <text evidence="3 11">Belongs to the membrane-bound acyltransferase family. Sterol o-acyltransferase subfamily.</text>
</comment>
<evidence type="ECO:0000256" key="11">
    <source>
        <dbReference type="PIRNR" id="PIRNR000439"/>
    </source>
</evidence>
<feature type="transmembrane region" description="Helical" evidence="14">
    <location>
        <begin position="387"/>
        <end position="405"/>
    </location>
</feature>
<keyword evidence="4 11" id="KW-0808">Transferase</keyword>
<feature type="transmembrane region" description="Helical" evidence="14">
    <location>
        <begin position="265"/>
        <end position="283"/>
    </location>
</feature>
<evidence type="ECO:0000256" key="8">
    <source>
        <dbReference type="ARBA" id="ARBA00023136"/>
    </source>
</evidence>
<evidence type="ECO:0000313" key="16">
    <source>
        <dbReference type="Proteomes" id="UP001211065"/>
    </source>
</evidence>
<gene>
    <name evidence="15" type="ORF">HK099_003665</name>
</gene>
<dbReference type="PANTHER" id="PTHR10408:SF7">
    <property type="entry name" value="DIACYLGLYCEROL O-ACYLTRANSFERASE 1"/>
    <property type="match status" value="1"/>
</dbReference>
<feature type="region of interest" description="Disordered" evidence="13">
    <location>
        <begin position="1"/>
        <end position="26"/>
    </location>
</feature>
<dbReference type="GO" id="GO:0019432">
    <property type="term" value="P:triglyceride biosynthetic process"/>
    <property type="evidence" value="ECO:0007669"/>
    <property type="project" value="TreeGrafter"/>
</dbReference>
<evidence type="ECO:0000256" key="5">
    <source>
        <dbReference type="ARBA" id="ARBA00022692"/>
    </source>
</evidence>
<keyword evidence="7 14" id="KW-1133">Transmembrane helix</keyword>
<dbReference type="InterPro" id="IPR014371">
    <property type="entry name" value="Oat_ACAT_DAG_ARE"/>
</dbReference>
<evidence type="ECO:0000256" key="13">
    <source>
        <dbReference type="SAM" id="MobiDB-lite"/>
    </source>
</evidence>
<feature type="transmembrane region" description="Helical" evidence="14">
    <location>
        <begin position="189"/>
        <end position="208"/>
    </location>
</feature>
<sequence length="479" mass="56172">MHSNLKPRKTNKSKRYQELDDNQMEHNKENVDLINEKYCRVEKEGKALNTTADKKKTRFSHNYLTHTTIRASPLSKESPEQNYRGFLNLLILSLFVLLLRLAIENYTKYGLLITLPKLTGSKAEDFEWCFYSMTYTLMSVSFAFFIENIAILTKSENLTFFLNVCNLNLCLIVPIYISWEKIPYPAISFYPLLIATIVWLKLISYALTNNDLRLELKQGNSVAAAEDSDSKNFKIENSILCPTLVYQMTYPKTKVFRKRFFFKRIGEVIICSTAMMFLINQYASPTLENSLQHYKEMNILRLFERLLKLSIVSLLIWLLMFYAFFHSLLNGLAEVLRFGDRRFYQPWWNASNISEYWRLWNNPVYDWGKRHIYLPLVINHKVSSQNAMLVVFLISAFLHEVLVGIPTHNISGVAFFGMIGQIPLIYLTKWLQKLSEKYSKTKSEVFTTGNIIFWLSFCIFGQPAAVLHYYVEWVKRTRN</sequence>
<reference evidence="15" key="1">
    <citation type="submission" date="2020-05" db="EMBL/GenBank/DDBJ databases">
        <title>Phylogenomic resolution of chytrid fungi.</title>
        <authorList>
            <person name="Stajich J.E."/>
            <person name="Amses K."/>
            <person name="Simmons R."/>
            <person name="Seto K."/>
            <person name="Myers J."/>
            <person name="Bonds A."/>
            <person name="Quandt C.A."/>
            <person name="Barry K."/>
            <person name="Liu P."/>
            <person name="Grigoriev I."/>
            <person name="Longcore J.E."/>
            <person name="James T.Y."/>
        </authorList>
    </citation>
    <scope>NUCLEOTIDE SEQUENCE</scope>
    <source>
        <strain evidence="15">JEL0476</strain>
    </source>
</reference>
<dbReference type="Proteomes" id="UP001211065">
    <property type="component" value="Unassembled WGS sequence"/>
</dbReference>
<dbReference type="PIRSF" id="PIRSF000439">
    <property type="entry name" value="Oat_ACAT_DAG_ARE"/>
    <property type="match status" value="1"/>
</dbReference>
<dbReference type="Pfam" id="PF03062">
    <property type="entry name" value="MBOAT"/>
    <property type="match status" value="1"/>
</dbReference>
<evidence type="ECO:0000256" key="10">
    <source>
        <dbReference type="ARBA" id="ARBA00023568"/>
    </source>
</evidence>
<evidence type="ECO:0000256" key="9">
    <source>
        <dbReference type="ARBA" id="ARBA00023315"/>
    </source>
</evidence>
<accession>A0AAD5U1E8</accession>
<dbReference type="InterPro" id="IPR004299">
    <property type="entry name" value="MBOAT_fam"/>
</dbReference>
<feature type="compositionally biased region" description="Basic and acidic residues" evidence="13">
    <location>
        <begin position="15"/>
        <end position="26"/>
    </location>
</feature>
<dbReference type="PANTHER" id="PTHR10408">
    <property type="entry name" value="STEROL O-ACYLTRANSFERASE"/>
    <property type="match status" value="1"/>
</dbReference>
<proteinExistence type="inferred from homology"/>
<evidence type="ECO:0000256" key="2">
    <source>
        <dbReference type="ARBA" id="ARBA00005189"/>
    </source>
</evidence>
<keyword evidence="6 11" id="KW-0256">Endoplasmic reticulum</keyword>
<comment type="function">
    <text evidence="10">Sterol O-acyltransferase that catalyzes the formation of stery esters.</text>
</comment>
<feature type="transmembrane region" description="Helical" evidence="14">
    <location>
        <begin position="311"/>
        <end position="333"/>
    </location>
</feature>
<evidence type="ECO:0000256" key="1">
    <source>
        <dbReference type="ARBA" id="ARBA00004477"/>
    </source>
</evidence>
<dbReference type="GO" id="GO:0004144">
    <property type="term" value="F:diacylglycerol O-acyltransferase activity"/>
    <property type="evidence" value="ECO:0007669"/>
    <property type="project" value="UniProtKB-ARBA"/>
</dbReference>
<keyword evidence="5 14" id="KW-0812">Transmembrane</keyword>